<sequence>MSYYKILNISNDAFIKEIKKVYKKAVLKYHPDKNSGNYYLTSSELYELEYIHEDEI</sequence>
<comment type="caution">
    <text evidence="1">The sequence shown here is derived from an EMBL/GenBank/DDBJ whole genome shotgun (WGS) entry which is preliminary data.</text>
</comment>
<gene>
    <name evidence="1" type="ORF">SCALOS_LOCUS2764</name>
</gene>
<protein>
    <submittedName>
        <fullName evidence="1">2659_t:CDS:1</fullName>
    </submittedName>
</protein>
<dbReference type="Proteomes" id="UP000789860">
    <property type="component" value="Unassembled WGS sequence"/>
</dbReference>
<organism evidence="1 2">
    <name type="scientific">Scutellospora calospora</name>
    <dbReference type="NCBI Taxonomy" id="85575"/>
    <lineage>
        <taxon>Eukaryota</taxon>
        <taxon>Fungi</taxon>
        <taxon>Fungi incertae sedis</taxon>
        <taxon>Mucoromycota</taxon>
        <taxon>Glomeromycotina</taxon>
        <taxon>Glomeromycetes</taxon>
        <taxon>Diversisporales</taxon>
        <taxon>Gigasporaceae</taxon>
        <taxon>Scutellospora</taxon>
    </lineage>
</organism>
<keyword evidence="2" id="KW-1185">Reference proteome</keyword>
<evidence type="ECO:0000313" key="2">
    <source>
        <dbReference type="Proteomes" id="UP000789860"/>
    </source>
</evidence>
<dbReference type="EMBL" id="CAJVPM010002609">
    <property type="protein sequence ID" value="CAG8489390.1"/>
    <property type="molecule type" value="Genomic_DNA"/>
</dbReference>
<proteinExistence type="predicted"/>
<name>A0ACA9KRV4_9GLOM</name>
<accession>A0ACA9KRV4</accession>
<reference evidence="1" key="1">
    <citation type="submission" date="2021-06" db="EMBL/GenBank/DDBJ databases">
        <authorList>
            <person name="Kallberg Y."/>
            <person name="Tangrot J."/>
            <person name="Rosling A."/>
        </authorList>
    </citation>
    <scope>NUCLEOTIDE SEQUENCE</scope>
    <source>
        <strain evidence="1">AU212A</strain>
    </source>
</reference>
<feature type="non-terminal residue" evidence="1">
    <location>
        <position position="56"/>
    </location>
</feature>
<evidence type="ECO:0000313" key="1">
    <source>
        <dbReference type="EMBL" id="CAG8489390.1"/>
    </source>
</evidence>